<evidence type="ECO:0000313" key="1">
    <source>
        <dbReference type="EMBL" id="MFB9760969.1"/>
    </source>
</evidence>
<dbReference type="RefSeq" id="WP_379951262.1">
    <property type="nucleotide sequence ID" value="NZ_JBHMAF010000180.1"/>
</dbReference>
<protein>
    <submittedName>
        <fullName evidence="1">YwmB family TATA-box binding protein</fullName>
    </submittedName>
</protein>
<reference evidence="1 2" key="1">
    <citation type="submission" date="2024-09" db="EMBL/GenBank/DDBJ databases">
        <authorList>
            <person name="Sun Q."/>
            <person name="Mori K."/>
        </authorList>
    </citation>
    <scope>NUCLEOTIDE SEQUENCE [LARGE SCALE GENOMIC DNA]</scope>
    <source>
        <strain evidence="1 2">JCM 11201</strain>
    </source>
</reference>
<keyword evidence="2" id="KW-1185">Reference proteome</keyword>
<dbReference type="Pfam" id="PF08680">
    <property type="entry name" value="DUF1779"/>
    <property type="match status" value="1"/>
</dbReference>
<accession>A0ABV5WK15</accession>
<dbReference type="Gene3D" id="3.30.360.40">
    <property type="entry name" value="YwmB-like"/>
    <property type="match status" value="1"/>
</dbReference>
<dbReference type="InterPro" id="IPR036209">
    <property type="entry name" value="YwmB-like_sf"/>
</dbReference>
<dbReference type="Proteomes" id="UP001589609">
    <property type="component" value="Unassembled WGS sequence"/>
</dbReference>
<sequence>MQLLAVMLVGVLACFLGYTRIEAQEPVEKLEKMIAVVEANGATVEQWSWLAKEELDSVQDVHTFYKLLDSLVEKKVAADWKVEQSPEGYKAIAVKKFTHYQERLVVTWAKENTKDKTFVTYEVKGTEWDDAILKKMHKIFRQNPATFTCVQAVFDDKIEGVLQNKAAEILEDLSAKPIESLEEIAFVSVSAYTEEWKDALAVNRQKMNVQVALRNTDNKTTVVVGTPIITSEY</sequence>
<name>A0ABV5WK15_9BACI</name>
<dbReference type="Gene3D" id="3.30.2030.10">
    <property type="entry name" value="YwmB-like"/>
    <property type="match status" value="1"/>
</dbReference>
<dbReference type="SUPFAM" id="SSF143842">
    <property type="entry name" value="YwmB-like"/>
    <property type="match status" value="1"/>
</dbReference>
<gene>
    <name evidence="1" type="ORF">ACFFMS_22100</name>
</gene>
<organism evidence="1 2">
    <name type="scientific">Ectobacillus funiculus</name>
    <dbReference type="NCBI Taxonomy" id="137993"/>
    <lineage>
        <taxon>Bacteria</taxon>
        <taxon>Bacillati</taxon>
        <taxon>Bacillota</taxon>
        <taxon>Bacilli</taxon>
        <taxon>Bacillales</taxon>
        <taxon>Bacillaceae</taxon>
        <taxon>Ectobacillus</taxon>
    </lineage>
</organism>
<dbReference type="EMBL" id="JBHMAF010000180">
    <property type="protein sequence ID" value="MFB9760969.1"/>
    <property type="molecule type" value="Genomic_DNA"/>
</dbReference>
<comment type="caution">
    <text evidence="1">The sequence shown here is derived from an EMBL/GenBank/DDBJ whole genome shotgun (WGS) entry which is preliminary data.</text>
</comment>
<dbReference type="InterPro" id="IPR014794">
    <property type="entry name" value="DUF1779"/>
</dbReference>
<evidence type="ECO:0000313" key="2">
    <source>
        <dbReference type="Proteomes" id="UP001589609"/>
    </source>
</evidence>
<proteinExistence type="predicted"/>